<feature type="compositionally biased region" description="Polar residues" evidence="1">
    <location>
        <begin position="74"/>
        <end position="83"/>
    </location>
</feature>
<feature type="compositionally biased region" description="Polar residues" evidence="1">
    <location>
        <begin position="299"/>
        <end position="316"/>
    </location>
</feature>
<name>A0A6A5WPK2_9PLEO</name>
<dbReference type="AlphaFoldDB" id="A0A6A5WPK2"/>
<reference evidence="2" key="1">
    <citation type="journal article" date="2020" name="Stud. Mycol.">
        <title>101 Dothideomycetes genomes: a test case for predicting lifestyles and emergence of pathogens.</title>
        <authorList>
            <person name="Haridas S."/>
            <person name="Albert R."/>
            <person name="Binder M."/>
            <person name="Bloem J."/>
            <person name="Labutti K."/>
            <person name="Salamov A."/>
            <person name="Andreopoulos B."/>
            <person name="Baker S."/>
            <person name="Barry K."/>
            <person name="Bills G."/>
            <person name="Bluhm B."/>
            <person name="Cannon C."/>
            <person name="Castanera R."/>
            <person name="Culley D."/>
            <person name="Daum C."/>
            <person name="Ezra D."/>
            <person name="Gonzalez J."/>
            <person name="Henrissat B."/>
            <person name="Kuo A."/>
            <person name="Liang C."/>
            <person name="Lipzen A."/>
            <person name="Lutzoni F."/>
            <person name="Magnuson J."/>
            <person name="Mondo S."/>
            <person name="Nolan M."/>
            <person name="Ohm R."/>
            <person name="Pangilinan J."/>
            <person name="Park H.-J."/>
            <person name="Ramirez L."/>
            <person name="Alfaro M."/>
            <person name="Sun H."/>
            <person name="Tritt A."/>
            <person name="Yoshinaga Y."/>
            <person name="Zwiers L.-H."/>
            <person name="Turgeon B."/>
            <person name="Goodwin S."/>
            <person name="Spatafora J."/>
            <person name="Crous P."/>
            <person name="Grigoriev I."/>
        </authorList>
    </citation>
    <scope>NUCLEOTIDE SEQUENCE</scope>
    <source>
        <strain evidence="2">CBS 123094</strain>
    </source>
</reference>
<feature type="region of interest" description="Disordered" evidence="1">
    <location>
        <begin position="373"/>
        <end position="418"/>
    </location>
</feature>
<feature type="compositionally biased region" description="Polar residues" evidence="1">
    <location>
        <begin position="382"/>
        <end position="401"/>
    </location>
</feature>
<feature type="compositionally biased region" description="Polar residues" evidence="1">
    <location>
        <begin position="1"/>
        <end position="16"/>
    </location>
</feature>
<evidence type="ECO:0000313" key="2">
    <source>
        <dbReference type="EMBL" id="KAF2002101.1"/>
    </source>
</evidence>
<feature type="region of interest" description="Disordered" evidence="1">
    <location>
        <begin position="1"/>
        <end position="116"/>
    </location>
</feature>
<evidence type="ECO:0000313" key="3">
    <source>
        <dbReference type="Proteomes" id="UP000799779"/>
    </source>
</evidence>
<evidence type="ECO:0000256" key="1">
    <source>
        <dbReference type="SAM" id="MobiDB-lite"/>
    </source>
</evidence>
<protein>
    <submittedName>
        <fullName evidence="2">Uncharacterized protein</fullName>
    </submittedName>
</protein>
<feature type="compositionally biased region" description="Basic and acidic residues" evidence="1">
    <location>
        <begin position="402"/>
        <end position="412"/>
    </location>
</feature>
<organism evidence="2 3">
    <name type="scientific">Amniculicola lignicola CBS 123094</name>
    <dbReference type="NCBI Taxonomy" id="1392246"/>
    <lineage>
        <taxon>Eukaryota</taxon>
        <taxon>Fungi</taxon>
        <taxon>Dikarya</taxon>
        <taxon>Ascomycota</taxon>
        <taxon>Pezizomycotina</taxon>
        <taxon>Dothideomycetes</taxon>
        <taxon>Pleosporomycetidae</taxon>
        <taxon>Pleosporales</taxon>
        <taxon>Amniculicolaceae</taxon>
        <taxon>Amniculicola</taxon>
    </lineage>
</organism>
<feature type="region of interest" description="Disordered" evidence="1">
    <location>
        <begin position="299"/>
        <end position="318"/>
    </location>
</feature>
<feature type="compositionally biased region" description="Basic and acidic residues" evidence="1">
    <location>
        <begin position="17"/>
        <end position="44"/>
    </location>
</feature>
<proteinExistence type="predicted"/>
<gene>
    <name evidence="2" type="ORF">P154DRAFT_562225</name>
</gene>
<feature type="compositionally biased region" description="Polar residues" evidence="1">
    <location>
        <begin position="104"/>
        <end position="116"/>
    </location>
</feature>
<accession>A0A6A5WPK2</accession>
<keyword evidence="3" id="KW-1185">Reference proteome</keyword>
<dbReference type="Proteomes" id="UP000799779">
    <property type="component" value="Unassembled WGS sequence"/>
</dbReference>
<dbReference type="OrthoDB" id="3800736at2759"/>
<sequence length="587" mass="65158">MSTPFGSGNGPSSGDANSDHPLEGSKRKVMKASEEPLQKREIEKPTVQGQEVAQRLKRQRLMHQHQPARALANAQGSTQSPQPTESPAPPQTSTEPPRPFWSWTDPTTSNPPMATSLETAGPNTQLRFHTIHEASKHLRQPIWKPKCGNEGVPRNDQEALPYVKQVFEALSNADSIRDMKSAPDYCKMFQSGNILADDMEATAHIVVCAAVTIYIRGCNVLLYRDVKNQPKNQDESLLFADRIKHFCTLVKAIMGRMHQEYLAMPVAYYAFFEKERQKAEAKGQSPTSKLLLPLALEQAQSSTGPKAQPQSESQAPGSPFLQALLPELTEWDRKYLGSNIDYGLAIHSYDNSLPPPHEMTQPLAHARDIQNSPTMSDVKGQLPTSSSPSQGVTNIGPSATQTDKKPVSKDKIVPSSSQEKAPYIARVAEALSDLTQVQNSVSNSDYSDKWMSGKWSKNAIDGPFGRAGPLDLQYQPQEANVPLHSNATEPDRASQALLTRSATYQDPDQPKVPYSASSAHPSVLFKTSARIFVRSADPRCSHLVGAQDVRFDNYRRRPDLQDARLTFENRLLHFRDLVQLLLQKRRL</sequence>
<dbReference type="EMBL" id="ML977579">
    <property type="protein sequence ID" value="KAF2002101.1"/>
    <property type="molecule type" value="Genomic_DNA"/>
</dbReference>